<comment type="caution">
    <text evidence="2">The sequence shown here is derived from an EMBL/GenBank/DDBJ whole genome shotgun (WGS) entry which is preliminary data.</text>
</comment>
<protein>
    <recommendedName>
        <fullName evidence="4">PsbP C-terminal domain-containing protein</fullName>
    </recommendedName>
</protein>
<feature type="chain" id="PRO_5009525801" description="PsbP C-terminal domain-containing protein" evidence="1">
    <location>
        <begin position="21"/>
        <end position="197"/>
    </location>
</feature>
<organism evidence="2 3">
    <name type="scientific">Candidatus Magasanikbacteria bacterium RIFOXYC12_FULL_33_11</name>
    <dbReference type="NCBI Taxonomy" id="1798701"/>
    <lineage>
        <taxon>Bacteria</taxon>
        <taxon>Candidatus Magasanikiibacteriota</taxon>
    </lineage>
</organism>
<proteinExistence type="predicted"/>
<dbReference type="PROSITE" id="PS51257">
    <property type="entry name" value="PROKAR_LIPOPROTEIN"/>
    <property type="match status" value="1"/>
</dbReference>
<dbReference type="Proteomes" id="UP000178349">
    <property type="component" value="Unassembled WGS sequence"/>
</dbReference>
<name>A0A1F6NMA2_9BACT</name>
<keyword evidence="1" id="KW-0732">Signal</keyword>
<dbReference type="Gene3D" id="3.40.1000.10">
    <property type="entry name" value="Mog1/PsbP, alpha/beta/alpha sandwich"/>
    <property type="match status" value="1"/>
</dbReference>
<evidence type="ECO:0000313" key="2">
    <source>
        <dbReference type="EMBL" id="OGH85041.1"/>
    </source>
</evidence>
<evidence type="ECO:0000313" key="3">
    <source>
        <dbReference type="Proteomes" id="UP000178349"/>
    </source>
</evidence>
<feature type="signal peptide" evidence="1">
    <location>
        <begin position="1"/>
        <end position="20"/>
    </location>
</feature>
<evidence type="ECO:0000256" key="1">
    <source>
        <dbReference type="SAM" id="SignalP"/>
    </source>
</evidence>
<evidence type="ECO:0008006" key="4">
    <source>
        <dbReference type="Google" id="ProtNLM"/>
    </source>
</evidence>
<accession>A0A1F6NMA2</accession>
<dbReference type="EMBL" id="MFQW01000049">
    <property type="protein sequence ID" value="OGH85041.1"/>
    <property type="molecule type" value="Genomic_DNA"/>
</dbReference>
<dbReference type="AlphaFoldDB" id="A0A1F6NMA2"/>
<gene>
    <name evidence="2" type="ORF">A2493_03795</name>
</gene>
<sequence length="197" mass="21864">MKKSNLSLLVVAFSMLFVGAGCSYEASVGEVKDLPLPVREVKEVTVADKSGNFNISGTIAEDWVEDKEADPRVLTMFLSPTSETDTFRESINVMGFLFAEGEAEMTLDENVDSSLTGLDQDPGYKFLSRTSGTIGGYPAITVVYQVDSATARRRVQFEQTFFKTEKEFYMVTFAATPESAVEFEQDYQDFLKSISVK</sequence>
<reference evidence="2 3" key="1">
    <citation type="journal article" date="2016" name="Nat. Commun.">
        <title>Thousands of microbial genomes shed light on interconnected biogeochemical processes in an aquifer system.</title>
        <authorList>
            <person name="Anantharaman K."/>
            <person name="Brown C.T."/>
            <person name="Hug L.A."/>
            <person name="Sharon I."/>
            <person name="Castelle C.J."/>
            <person name="Probst A.J."/>
            <person name="Thomas B.C."/>
            <person name="Singh A."/>
            <person name="Wilkins M.J."/>
            <person name="Karaoz U."/>
            <person name="Brodie E.L."/>
            <person name="Williams K.H."/>
            <person name="Hubbard S.S."/>
            <person name="Banfield J.F."/>
        </authorList>
    </citation>
    <scope>NUCLEOTIDE SEQUENCE [LARGE SCALE GENOMIC DNA]</scope>
</reference>